<protein>
    <submittedName>
        <fullName evidence="1">Uncharacterized protein</fullName>
    </submittedName>
</protein>
<dbReference type="InterPro" id="IPR013324">
    <property type="entry name" value="RNA_pol_sigma_r3/r4-like"/>
</dbReference>
<gene>
    <name evidence="1" type="ORF">SAMN05216232_0489</name>
</gene>
<evidence type="ECO:0000313" key="1">
    <source>
        <dbReference type="EMBL" id="SEP65586.1"/>
    </source>
</evidence>
<accession>A0A1H8ZM72</accession>
<dbReference type="Proteomes" id="UP000198733">
    <property type="component" value="Unassembled WGS sequence"/>
</dbReference>
<reference evidence="1 2" key="1">
    <citation type="submission" date="2016-10" db="EMBL/GenBank/DDBJ databases">
        <authorList>
            <person name="Varghese N."/>
            <person name="Submissions S."/>
        </authorList>
    </citation>
    <scope>NUCLEOTIDE SEQUENCE [LARGE SCALE GENOMIC DNA]</scope>
    <source>
        <strain evidence="1 2">CGMCC 1.7734</strain>
    </source>
</reference>
<dbReference type="SUPFAM" id="SSF88659">
    <property type="entry name" value="Sigma3 and sigma4 domains of RNA polymerase sigma factors"/>
    <property type="match status" value="1"/>
</dbReference>
<proteinExistence type="predicted"/>
<comment type="caution">
    <text evidence="1">The sequence shown here is derived from an EMBL/GenBank/DDBJ whole genome shotgun (WGS) entry which is preliminary data.</text>
</comment>
<organism evidence="1 2">
    <name type="scientific">Virgibacillus subterraneus</name>
    <dbReference type="NCBI Taxonomy" id="621109"/>
    <lineage>
        <taxon>Bacteria</taxon>
        <taxon>Bacillati</taxon>
        <taxon>Bacillota</taxon>
        <taxon>Bacilli</taxon>
        <taxon>Bacillales</taxon>
        <taxon>Bacillaceae</taxon>
        <taxon>Virgibacillus</taxon>
    </lineage>
</organism>
<dbReference type="RefSeq" id="WP_092501956.1">
    <property type="nucleotide sequence ID" value="NZ_FOEH01000001.1"/>
</dbReference>
<sequence length="88" mass="10348">MKLLFEKTSYTLVSLPVILHDPGLWYQLRASLTLNQWNWIYYHIIGGMTISELAIQENTTIEAVNTWGRQVEMMLTSETFRKKIITRT</sequence>
<keyword evidence="2" id="KW-1185">Reference proteome</keyword>
<evidence type="ECO:0000313" key="2">
    <source>
        <dbReference type="Proteomes" id="UP000198733"/>
    </source>
</evidence>
<dbReference type="EMBL" id="FOEH01000001">
    <property type="protein sequence ID" value="SEP65586.1"/>
    <property type="molecule type" value="Genomic_DNA"/>
</dbReference>
<name>A0A1H8ZM72_9BACI</name>